<feature type="domain" description="Carbohydrate kinase PfkB" evidence="11">
    <location>
        <begin position="6"/>
        <end position="294"/>
    </location>
</feature>
<keyword evidence="7" id="KW-0067">ATP-binding</keyword>
<evidence type="ECO:0000256" key="5">
    <source>
        <dbReference type="ARBA" id="ARBA00022741"/>
    </source>
</evidence>
<proteinExistence type="predicted"/>
<reference evidence="14" key="1">
    <citation type="submission" date="2016-10" db="EMBL/GenBank/DDBJ databases">
        <authorList>
            <person name="Varghese N."/>
            <person name="Submissions S."/>
        </authorList>
    </citation>
    <scope>NUCLEOTIDE SEQUENCE [LARGE SCALE GENOMIC DNA]</scope>
    <source>
        <strain evidence="14">DSM 43163</strain>
    </source>
</reference>
<dbReference type="InterPro" id="IPR050385">
    <property type="entry name" value="Archaeal_FAD_synthase"/>
</dbReference>
<dbReference type="InterPro" id="IPR004821">
    <property type="entry name" value="Cyt_trans-like"/>
</dbReference>
<evidence type="ECO:0000256" key="3">
    <source>
        <dbReference type="ARBA" id="ARBA00022679"/>
    </source>
</evidence>
<evidence type="ECO:0000313" key="14">
    <source>
        <dbReference type="Proteomes" id="UP000236723"/>
    </source>
</evidence>
<dbReference type="InterPro" id="IPR029056">
    <property type="entry name" value="Ribokinase-like"/>
</dbReference>
<dbReference type="InterPro" id="IPR002173">
    <property type="entry name" value="Carboh/pur_kinase_PfkB_CS"/>
</dbReference>
<dbReference type="GO" id="GO:0016779">
    <property type="term" value="F:nucleotidyltransferase activity"/>
    <property type="evidence" value="ECO:0007669"/>
    <property type="project" value="UniProtKB-KW"/>
</dbReference>
<comment type="catalytic activity">
    <reaction evidence="10">
        <text>D-glycero-beta-D-manno-heptose 1-phosphate + ATP + H(+) = ADP-D-glycero-beta-D-manno-heptose + diphosphate</text>
        <dbReference type="Rhea" id="RHEA:27465"/>
        <dbReference type="ChEBI" id="CHEBI:15378"/>
        <dbReference type="ChEBI" id="CHEBI:30616"/>
        <dbReference type="ChEBI" id="CHEBI:33019"/>
        <dbReference type="ChEBI" id="CHEBI:59967"/>
        <dbReference type="ChEBI" id="CHEBI:61593"/>
        <dbReference type="EC" id="2.7.7.70"/>
    </reaction>
</comment>
<evidence type="ECO:0000256" key="2">
    <source>
        <dbReference type="ARBA" id="ARBA00012519"/>
    </source>
</evidence>
<keyword evidence="5" id="KW-0547">Nucleotide-binding</keyword>
<gene>
    <name evidence="13" type="ORF">SAMN04489712_108136</name>
</gene>
<dbReference type="SUPFAM" id="SSF52374">
    <property type="entry name" value="Nucleotidylyl transferase"/>
    <property type="match status" value="1"/>
</dbReference>
<evidence type="ECO:0000256" key="1">
    <source>
        <dbReference type="ARBA" id="ARBA00004713"/>
    </source>
</evidence>
<evidence type="ECO:0000256" key="8">
    <source>
        <dbReference type="ARBA" id="ARBA00023268"/>
    </source>
</evidence>
<organism evidence="13 14">
    <name type="scientific">Thermomonospora echinospora</name>
    <dbReference type="NCBI Taxonomy" id="1992"/>
    <lineage>
        <taxon>Bacteria</taxon>
        <taxon>Bacillati</taxon>
        <taxon>Actinomycetota</taxon>
        <taxon>Actinomycetes</taxon>
        <taxon>Streptosporangiales</taxon>
        <taxon>Thermomonosporaceae</taxon>
        <taxon>Thermomonospora</taxon>
    </lineage>
</organism>
<dbReference type="InterPro" id="IPR011914">
    <property type="entry name" value="RfaE_dom_II"/>
</dbReference>
<keyword evidence="8" id="KW-0511">Multifunctional enzyme</keyword>
<dbReference type="AlphaFoldDB" id="A0A1H6BYK4"/>
<keyword evidence="3" id="KW-0808">Transferase</keyword>
<evidence type="ECO:0000256" key="9">
    <source>
        <dbReference type="ARBA" id="ARBA00023277"/>
    </source>
</evidence>
<dbReference type="Pfam" id="PF01467">
    <property type="entry name" value="CTP_transf_like"/>
    <property type="match status" value="1"/>
</dbReference>
<dbReference type="PANTHER" id="PTHR43793:SF2">
    <property type="entry name" value="BIFUNCTIONAL PROTEIN HLDE"/>
    <property type="match status" value="1"/>
</dbReference>
<dbReference type="InterPro" id="IPR014729">
    <property type="entry name" value="Rossmann-like_a/b/a_fold"/>
</dbReference>
<keyword evidence="6" id="KW-0418">Kinase</keyword>
<dbReference type="Gene3D" id="3.40.50.620">
    <property type="entry name" value="HUPs"/>
    <property type="match status" value="1"/>
</dbReference>
<dbReference type="Proteomes" id="UP000236723">
    <property type="component" value="Unassembled WGS sequence"/>
</dbReference>
<dbReference type="OrthoDB" id="9802794at2"/>
<comment type="pathway">
    <text evidence="1">Bacterial outer membrane biogenesis; LPS core biosynthesis.</text>
</comment>
<dbReference type="UniPathway" id="UPA00958"/>
<evidence type="ECO:0000259" key="12">
    <source>
        <dbReference type="Pfam" id="PF01467"/>
    </source>
</evidence>
<dbReference type="GO" id="GO:0009244">
    <property type="term" value="P:lipopolysaccharide core region biosynthetic process"/>
    <property type="evidence" value="ECO:0007669"/>
    <property type="project" value="UniProtKB-UniPathway"/>
</dbReference>
<dbReference type="GO" id="GO:0016301">
    <property type="term" value="F:kinase activity"/>
    <property type="evidence" value="ECO:0007669"/>
    <property type="project" value="UniProtKB-KW"/>
</dbReference>
<keyword evidence="4" id="KW-0548">Nucleotidyltransferase</keyword>
<dbReference type="NCBIfam" id="TIGR00125">
    <property type="entry name" value="cyt_tran_rel"/>
    <property type="match status" value="1"/>
</dbReference>
<dbReference type="InterPro" id="IPR011611">
    <property type="entry name" value="PfkB_dom"/>
</dbReference>
<dbReference type="GO" id="GO:0016773">
    <property type="term" value="F:phosphotransferase activity, alcohol group as acceptor"/>
    <property type="evidence" value="ECO:0007669"/>
    <property type="project" value="InterPro"/>
</dbReference>
<dbReference type="Gene3D" id="3.40.1190.20">
    <property type="match status" value="1"/>
</dbReference>
<dbReference type="EC" id="2.7.7.70" evidence="2"/>
<protein>
    <recommendedName>
        <fullName evidence="2">D-glycero-beta-D-manno-heptose 1-phosphate adenylyltransferase</fullName>
        <ecNumber evidence="2">2.7.7.70</ecNumber>
    </recommendedName>
</protein>
<evidence type="ECO:0000313" key="13">
    <source>
        <dbReference type="EMBL" id="SEG65794.1"/>
    </source>
</evidence>
<sequence>MRGGPLVVLGDALLDVDLEGTVERVCPDAPVPVVGDVRERRRAGGAGLAATLAAGMAGGAGRDVVLIAPIGADPSGAALAGLLEAEVELLRLPLDGWTVRKTRVRAAGQSLVRVDQGDGRMAGAPVDDRVRETLHGAGAVLVADYGRGVTAHDGLRRILTGVPKDVPVVWDPHPRGAQPVPSVRLATPNRAEARGLVGTPPAGGDPLGQAAADAAALVSQWNAAGVSVTLGERGALLSVGGDAPYVVTAPATGAGADTCGAGDCFSAAAALALADGALLSEAVTEAVHRAAGFVASGTVRGPRDPEPGPAGDPWEAVRHVRERGGTVVATGGCFDLLHPGHVSLLRQARALGDLLVVCLNSDASVRGLKGPDRPVMTEQDRARVLGALDCVDAVIVFAERTPARLLERLRPDLWAKGADYASAELPEAHIVRRYGGQVVLLPYLEGRSTSRLVERVRSRVNDGGEAA</sequence>
<keyword evidence="14" id="KW-1185">Reference proteome</keyword>
<dbReference type="Pfam" id="PF00294">
    <property type="entry name" value="PfkB"/>
    <property type="match status" value="1"/>
</dbReference>
<dbReference type="PANTHER" id="PTHR43793">
    <property type="entry name" value="FAD SYNTHASE"/>
    <property type="match status" value="1"/>
</dbReference>
<feature type="domain" description="Cytidyltransferase-like" evidence="12">
    <location>
        <begin position="330"/>
        <end position="423"/>
    </location>
</feature>
<accession>A0A1H6BYK4</accession>
<dbReference type="PROSITE" id="PS00584">
    <property type="entry name" value="PFKB_KINASES_2"/>
    <property type="match status" value="1"/>
</dbReference>
<dbReference type="SUPFAM" id="SSF53613">
    <property type="entry name" value="Ribokinase-like"/>
    <property type="match status" value="1"/>
</dbReference>
<evidence type="ECO:0000256" key="6">
    <source>
        <dbReference type="ARBA" id="ARBA00022777"/>
    </source>
</evidence>
<dbReference type="RefSeq" id="WP_103939291.1">
    <property type="nucleotide sequence ID" value="NZ_FNVO01000008.1"/>
</dbReference>
<dbReference type="NCBIfam" id="TIGR02199">
    <property type="entry name" value="rfaE_dom_II"/>
    <property type="match status" value="1"/>
</dbReference>
<keyword evidence="9" id="KW-0119">Carbohydrate metabolism</keyword>
<evidence type="ECO:0000256" key="7">
    <source>
        <dbReference type="ARBA" id="ARBA00022840"/>
    </source>
</evidence>
<evidence type="ECO:0000256" key="10">
    <source>
        <dbReference type="ARBA" id="ARBA00047428"/>
    </source>
</evidence>
<dbReference type="EMBL" id="FNVO01000008">
    <property type="protein sequence ID" value="SEG65794.1"/>
    <property type="molecule type" value="Genomic_DNA"/>
</dbReference>
<evidence type="ECO:0000256" key="4">
    <source>
        <dbReference type="ARBA" id="ARBA00022695"/>
    </source>
</evidence>
<evidence type="ECO:0000259" key="11">
    <source>
        <dbReference type="Pfam" id="PF00294"/>
    </source>
</evidence>
<name>A0A1H6BYK4_9ACTN</name>
<dbReference type="GO" id="GO:0005524">
    <property type="term" value="F:ATP binding"/>
    <property type="evidence" value="ECO:0007669"/>
    <property type="project" value="UniProtKB-KW"/>
</dbReference>